<evidence type="ECO:0000256" key="3">
    <source>
        <dbReference type="ARBA" id="ARBA00022723"/>
    </source>
</evidence>
<protein>
    <submittedName>
        <fullName evidence="8">Protein transport protein sec31</fullName>
    </submittedName>
</protein>
<sequence length="393" mass="44481">MVIVSGPKMIEDIRRRPEYELSFTQAVEALLQYKYNVGPKMRDDPYHLAVVKEKLQNRTLANIIPDMSDQKVLPLEWVSMDVSSSAFKLVTRNNEEYVDLSVQFALEINQAGRTLRMFPDVLKPVAALFINRAVKRTSNLTMLRLRPTIRKRIAATMREKEKDRFYRPNDALQWIIDKAVTRHETDIDITERLLLLNLAASHTSSSSLMQVLYHLAERPELLGPLREEIEGAIAAEGWTMPSFARMWKLDSVLRESQRYNGFNLASLVRIALKDVVLENGMLIPKGTILGAPAHPMHNDDAHFPNADSAARHQFASTSAEYLPFGHGHLACPGRHFASNQLKAVLSHIILNYDLKLPEAERGKPRRPPNEYLSLAVLPPTGGTILVRKRAAPE</sequence>
<dbReference type="CDD" id="cd11041">
    <property type="entry name" value="CYP503A1-like"/>
    <property type="match status" value="1"/>
</dbReference>
<reference evidence="8" key="1">
    <citation type="submission" date="2019-10" db="EMBL/GenBank/DDBJ databases">
        <authorList>
            <person name="Nor Muhammad N."/>
        </authorList>
    </citation>
    <scope>NUCLEOTIDE SEQUENCE</scope>
</reference>
<evidence type="ECO:0000256" key="5">
    <source>
        <dbReference type="ARBA" id="ARBA00023004"/>
    </source>
</evidence>
<keyword evidence="3 7" id="KW-0479">Metal-binding</keyword>
<evidence type="ECO:0000256" key="2">
    <source>
        <dbReference type="ARBA" id="ARBA00010617"/>
    </source>
</evidence>
<organism evidence="8">
    <name type="scientific">Ganoderma boninense</name>
    <dbReference type="NCBI Taxonomy" id="34458"/>
    <lineage>
        <taxon>Eukaryota</taxon>
        <taxon>Fungi</taxon>
        <taxon>Dikarya</taxon>
        <taxon>Basidiomycota</taxon>
        <taxon>Agaricomycotina</taxon>
        <taxon>Agaricomycetes</taxon>
        <taxon>Polyporales</taxon>
        <taxon>Polyporaceae</taxon>
        <taxon>Ganoderma</taxon>
    </lineage>
</organism>
<evidence type="ECO:0000256" key="1">
    <source>
        <dbReference type="ARBA" id="ARBA00001971"/>
    </source>
</evidence>
<dbReference type="GO" id="GO:0016705">
    <property type="term" value="F:oxidoreductase activity, acting on paired donors, with incorporation or reduction of molecular oxygen"/>
    <property type="evidence" value="ECO:0007669"/>
    <property type="project" value="InterPro"/>
</dbReference>
<keyword evidence="7" id="KW-0349">Heme</keyword>
<accession>A0A5K1K5F2</accession>
<keyword evidence="4" id="KW-0560">Oxidoreductase</keyword>
<dbReference type="AlphaFoldDB" id="A0A5K1K5F2"/>
<evidence type="ECO:0000256" key="6">
    <source>
        <dbReference type="ARBA" id="ARBA00023033"/>
    </source>
</evidence>
<keyword evidence="5 7" id="KW-0408">Iron</keyword>
<evidence type="ECO:0000256" key="4">
    <source>
        <dbReference type="ARBA" id="ARBA00023002"/>
    </source>
</evidence>
<gene>
    <name evidence="8" type="primary">Q4X0M4</name>
</gene>
<dbReference type="Pfam" id="PF00067">
    <property type="entry name" value="p450"/>
    <property type="match status" value="1"/>
</dbReference>
<dbReference type="GO" id="GO:0020037">
    <property type="term" value="F:heme binding"/>
    <property type="evidence" value="ECO:0007669"/>
    <property type="project" value="InterPro"/>
</dbReference>
<dbReference type="InterPro" id="IPR036396">
    <property type="entry name" value="Cyt_P450_sf"/>
</dbReference>
<keyword evidence="6" id="KW-0503">Monooxygenase</keyword>
<dbReference type="EMBL" id="LR729056">
    <property type="protein sequence ID" value="VWP01042.1"/>
    <property type="molecule type" value="Genomic_DNA"/>
</dbReference>
<feature type="binding site" description="axial binding residue" evidence="7">
    <location>
        <position position="331"/>
    </location>
    <ligand>
        <name>heme</name>
        <dbReference type="ChEBI" id="CHEBI:30413"/>
    </ligand>
    <ligandPart>
        <name>Fe</name>
        <dbReference type="ChEBI" id="CHEBI:18248"/>
    </ligandPart>
</feature>
<dbReference type="InterPro" id="IPR001128">
    <property type="entry name" value="Cyt_P450"/>
</dbReference>
<evidence type="ECO:0000313" key="8">
    <source>
        <dbReference type="EMBL" id="VWP01042.1"/>
    </source>
</evidence>
<dbReference type="GO" id="GO:0004497">
    <property type="term" value="F:monooxygenase activity"/>
    <property type="evidence" value="ECO:0007669"/>
    <property type="project" value="UniProtKB-KW"/>
</dbReference>
<dbReference type="PRINTS" id="PR00465">
    <property type="entry name" value="EP450IV"/>
</dbReference>
<dbReference type="PANTHER" id="PTHR46206">
    <property type="entry name" value="CYTOCHROME P450"/>
    <property type="match status" value="1"/>
</dbReference>
<name>A0A5K1K5F2_9APHY</name>
<evidence type="ECO:0000256" key="7">
    <source>
        <dbReference type="PIRSR" id="PIRSR602403-1"/>
    </source>
</evidence>
<dbReference type="PANTHER" id="PTHR46206:SF1">
    <property type="entry name" value="P450, PUTATIVE (EUROFUNG)-RELATED"/>
    <property type="match status" value="1"/>
</dbReference>
<dbReference type="SUPFAM" id="SSF48264">
    <property type="entry name" value="Cytochrome P450"/>
    <property type="match status" value="1"/>
</dbReference>
<dbReference type="InterPro" id="IPR002403">
    <property type="entry name" value="Cyt_P450_E_grp-IV"/>
</dbReference>
<dbReference type="GO" id="GO:0005506">
    <property type="term" value="F:iron ion binding"/>
    <property type="evidence" value="ECO:0007669"/>
    <property type="project" value="InterPro"/>
</dbReference>
<proteinExistence type="inferred from homology"/>
<comment type="similarity">
    <text evidence="2">Belongs to the cytochrome P450 family.</text>
</comment>
<dbReference type="Gene3D" id="1.10.630.10">
    <property type="entry name" value="Cytochrome P450"/>
    <property type="match status" value="1"/>
</dbReference>
<comment type="cofactor">
    <cofactor evidence="1 7">
        <name>heme</name>
        <dbReference type="ChEBI" id="CHEBI:30413"/>
    </cofactor>
</comment>